<dbReference type="PANTHER" id="PTHR11073">
    <property type="entry name" value="CALRETICULIN AND CALNEXIN"/>
    <property type="match status" value="1"/>
</dbReference>
<dbReference type="InterPro" id="IPR009033">
    <property type="entry name" value="Calreticulin/calnexin_P_dom_sf"/>
</dbReference>
<dbReference type="GO" id="GO:0031410">
    <property type="term" value="C:cytoplasmic vesicle"/>
    <property type="evidence" value="ECO:0007669"/>
    <property type="project" value="UniProtKB-SubCell"/>
</dbReference>
<feature type="region of interest" description="Disordered" evidence="14">
    <location>
        <begin position="526"/>
        <end position="612"/>
    </location>
</feature>
<keyword evidence="6 13" id="KW-0256">Endoplasmic reticulum</keyword>
<accession>A0A183BLG0</accession>
<keyword evidence="7 13" id="KW-1133">Transmembrane helix</keyword>
<evidence type="ECO:0000256" key="8">
    <source>
        <dbReference type="ARBA" id="ARBA00023136"/>
    </source>
</evidence>
<feature type="transmembrane region" description="Helical" evidence="13">
    <location>
        <begin position="497"/>
        <end position="518"/>
    </location>
</feature>
<dbReference type="SUPFAM" id="SSF63887">
    <property type="entry name" value="P-domain of calnexin/calreticulin"/>
    <property type="match status" value="1"/>
</dbReference>
<dbReference type="InterPro" id="IPR013320">
    <property type="entry name" value="ConA-like_dom_sf"/>
</dbReference>
<evidence type="ECO:0000256" key="9">
    <source>
        <dbReference type="ARBA" id="ARBA00023186"/>
    </source>
</evidence>
<evidence type="ECO:0000256" key="11">
    <source>
        <dbReference type="ARBA" id="ARBA00053392"/>
    </source>
</evidence>
<sequence length="612" mass="70052">MLSKKLNFHLGLVFLLLAIGHSKAQEEEASFDDDAFLGDETDNLEVAPDNFNLQKYVPPVYQTPTVDQNAFLFLEFFEETKSIGKKWLKSESKKEGAEEAISKYNGEWQIGSPTDVILENDYGLIVRTKARHHAISSKLRKPFKFDGKPLVVQYEVKYEQGQECGGGYMKLLRGDASNELKKFNDKTPYVIMFGPDKCGMTSKVHLILQHRNPKNGTISEHHAKQPTKSLSNYFDDKKNHLYTLVIRPDNSFSVSVDRKEIMSGSLLSDLEPSIIPPKQVSDPEDKKPDEWDDRAQIEDPDAKKPDDWDESQPKEVEDTDAVKPEDWLEDEEPLVSDPEAQKPTDWDDEMDGEWEARKVPNSKCKDRSGCGEWKKPMKPNPLYKGKWITPKIKNPNYKGAWSARLIDNPAYFDADPYKQLEPIGAVGIELWTMRHFFFVEQIVFDNIALADDEDIADDLARQTFDFKLEQEKLFLSASGDAKTFLRSAMDTLEEKPWLWVVIIFAVLIPIILIFVFCFNRKARPIHPKKTDEPLEDDEKIDDIGHGDEEEEGEVIDRRQDDERDNSSASPSRSRSPAREKSVPTPDEQQEGPSVSKASPSQPTRRSRPRRQD</sequence>
<keyword evidence="5 13" id="KW-0812">Transmembrane</keyword>
<dbReference type="PROSITE" id="PS00805">
    <property type="entry name" value="CALRETICULIN_REPEAT"/>
    <property type="match status" value="1"/>
</dbReference>
<evidence type="ECO:0000313" key="16">
    <source>
        <dbReference type="WBParaSite" id="GPLIN_000144500"/>
    </source>
</evidence>
<evidence type="ECO:0000256" key="7">
    <source>
        <dbReference type="ARBA" id="ARBA00022989"/>
    </source>
</evidence>
<dbReference type="AlphaFoldDB" id="A0A183BLG0"/>
<dbReference type="FunFam" id="2.60.120.200:FF:000011">
    <property type="entry name" value="Probable calnexin"/>
    <property type="match status" value="1"/>
</dbReference>
<dbReference type="SUPFAM" id="SSF49899">
    <property type="entry name" value="Concanavalin A-like lectins/glucanases"/>
    <property type="match status" value="1"/>
</dbReference>
<evidence type="ECO:0000256" key="10">
    <source>
        <dbReference type="ARBA" id="ARBA00023329"/>
    </source>
</evidence>
<dbReference type="PRINTS" id="PR00626">
    <property type="entry name" value="CALRETICULIN"/>
</dbReference>
<evidence type="ECO:0000256" key="3">
    <source>
        <dbReference type="ARBA" id="ARBA00004556"/>
    </source>
</evidence>
<keyword evidence="8 13" id="KW-0472">Membrane</keyword>
<evidence type="ECO:0000256" key="4">
    <source>
        <dbReference type="ARBA" id="ARBA00010983"/>
    </source>
</evidence>
<feature type="chain" id="PRO_5007951415" evidence="13">
    <location>
        <begin position="25"/>
        <end position="612"/>
    </location>
</feature>
<dbReference type="WBParaSite" id="GPLIN_000144500">
    <property type="protein sequence ID" value="GPLIN_000144500"/>
    <property type="gene ID" value="GPLIN_000144500"/>
</dbReference>
<dbReference type="FunFam" id="2.10.250.10:FF:000001">
    <property type="entry name" value="Calnexin homolog"/>
    <property type="match status" value="1"/>
</dbReference>
<dbReference type="GO" id="GO:0036503">
    <property type="term" value="P:ERAD pathway"/>
    <property type="evidence" value="ECO:0007669"/>
    <property type="project" value="TreeGrafter"/>
</dbReference>
<dbReference type="Gene3D" id="2.60.120.200">
    <property type="match status" value="1"/>
</dbReference>
<keyword evidence="13" id="KW-0732">Signal</keyword>
<evidence type="ECO:0000256" key="5">
    <source>
        <dbReference type="ARBA" id="ARBA00022692"/>
    </source>
</evidence>
<evidence type="ECO:0000256" key="13">
    <source>
        <dbReference type="RuleBase" id="RU362126"/>
    </source>
</evidence>
<feature type="region of interest" description="Disordered" evidence="14">
    <location>
        <begin position="268"/>
        <end position="350"/>
    </location>
</feature>
<dbReference type="GO" id="GO:0005789">
    <property type="term" value="C:endoplasmic reticulum membrane"/>
    <property type="evidence" value="ECO:0007669"/>
    <property type="project" value="UniProtKB-SubCell"/>
</dbReference>
<dbReference type="GO" id="GO:0005509">
    <property type="term" value="F:calcium ion binding"/>
    <property type="evidence" value="ECO:0007669"/>
    <property type="project" value="InterPro"/>
</dbReference>
<proteinExistence type="inferred from homology"/>
<dbReference type="GO" id="GO:0051082">
    <property type="term" value="F:unfolded protein binding"/>
    <property type="evidence" value="ECO:0007669"/>
    <property type="project" value="InterPro"/>
</dbReference>
<evidence type="ECO:0000256" key="14">
    <source>
        <dbReference type="SAM" id="MobiDB-lite"/>
    </source>
</evidence>
<dbReference type="PROSITE" id="PS00803">
    <property type="entry name" value="CALRETICULIN_1"/>
    <property type="match status" value="1"/>
</dbReference>
<evidence type="ECO:0000256" key="6">
    <source>
        <dbReference type="ARBA" id="ARBA00022824"/>
    </source>
</evidence>
<dbReference type="InterPro" id="IPR001580">
    <property type="entry name" value="Calret/calnex"/>
</dbReference>
<dbReference type="PANTHER" id="PTHR11073:SF1">
    <property type="entry name" value="CALNEXIN 14D-RELATED"/>
    <property type="match status" value="1"/>
</dbReference>
<feature type="compositionally biased region" description="Basic and acidic residues" evidence="14">
    <location>
        <begin position="554"/>
        <end position="565"/>
    </location>
</feature>
<evidence type="ECO:0000256" key="12">
    <source>
        <dbReference type="PIRSR" id="PIRSR601580-3"/>
    </source>
</evidence>
<dbReference type="GO" id="GO:0006457">
    <property type="term" value="P:protein folding"/>
    <property type="evidence" value="ECO:0007669"/>
    <property type="project" value="InterPro"/>
</dbReference>
<dbReference type="Gene3D" id="2.10.250.10">
    <property type="entry name" value="Calreticulin/calnexin, P domain"/>
    <property type="match status" value="1"/>
</dbReference>
<comment type="similarity">
    <text evidence="4 13">Belongs to the calreticulin family.</text>
</comment>
<comment type="subcellular location">
    <subcellularLocation>
        <location evidence="3">Cytoplasm</location>
        <location evidence="3">Perinuclear region</location>
    </subcellularLocation>
    <subcellularLocation>
        <location evidence="2">Cytoplasmic vesicle</location>
    </subcellularLocation>
    <subcellularLocation>
        <location evidence="1">Endoplasmic reticulum membrane</location>
        <topology evidence="1">Single-pass type I membrane protein</topology>
    </subcellularLocation>
</comment>
<protein>
    <submittedName>
        <fullName evidence="16">Calnexin</fullName>
    </submittedName>
</protein>
<reference evidence="15" key="1">
    <citation type="submission" date="2013-12" db="EMBL/GenBank/DDBJ databases">
        <authorList>
            <person name="Aslett M."/>
        </authorList>
    </citation>
    <scope>NUCLEOTIDE SEQUENCE [LARGE SCALE GENOMIC DNA]</scope>
    <source>
        <strain evidence="15">Lindley</strain>
    </source>
</reference>
<reference evidence="15" key="2">
    <citation type="submission" date="2014-05" db="EMBL/GenBank/DDBJ databases">
        <title>The genome and life-stage specific transcriptomes of Globodera pallida elucidate key aspects of plant parasitism by a cyst nematode.</title>
        <authorList>
            <person name="Cotton J.A."/>
            <person name="Lilley C.J."/>
            <person name="Jones L.M."/>
            <person name="Kikuchi T."/>
            <person name="Reid A.J."/>
            <person name="Thorpe P."/>
            <person name="Tsai I.J."/>
            <person name="Beasley H."/>
            <person name="Blok V."/>
            <person name="Cock P.J.A."/>
            <person name="Van den Akker S.E."/>
            <person name="Holroyd N."/>
            <person name="Hunt M."/>
            <person name="Mantelin S."/>
            <person name="Naghra H."/>
            <person name="Pain A."/>
            <person name="Palomares-Rius J.E."/>
            <person name="Zarowiecki M."/>
            <person name="Berriman M."/>
            <person name="Jones J.T."/>
            <person name="Urwin P.E."/>
        </authorList>
    </citation>
    <scope>NUCLEOTIDE SEQUENCE [LARGE SCALE GENOMIC DNA]</scope>
    <source>
        <strain evidence="15">Lindley</strain>
    </source>
</reference>
<feature type="disulfide bond" evidence="12">
    <location>
        <begin position="164"/>
        <end position="198"/>
    </location>
</feature>
<evidence type="ECO:0000256" key="1">
    <source>
        <dbReference type="ARBA" id="ARBA00004115"/>
    </source>
</evidence>
<keyword evidence="15" id="KW-1185">Reference proteome</keyword>
<evidence type="ECO:0000313" key="15">
    <source>
        <dbReference type="Proteomes" id="UP000050741"/>
    </source>
</evidence>
<feature type="signal peptide" evidence="13">
    <location>
        <begin position="1"/>
        <end position="24"/>
    </location>
</feature>
<dbReference type="InterPro" id="IPR018124">
    <property type="entry name" value="Calret/calnex_CS"/>
</dbReference>
<keyword evidence="9 13" id="KW-0143">Chaperone</keyword>
<organism evidence="15 16">
    <name type="scientific">Globodera pallida</name>
    <name type="common">Potato cyst nematode worm</name>
    <name type="synonym">Heterodera pallida</name>
    <dbReference type="NCBI Taxonomy" id="36090"/>
    <lineage>
        <taxon>Eukaryota</taxon>
        <taxon>Metazoa</taxon>
        <taxon>Ecdysozoa</taxon>
        <taxon>Nematoda</taxon>
        <taxon>Chromadorea</taxon>
        <taxon>Rhabditida</taxon>
        <taxon>Tylenchina</taxon>
        <taxon>Tylenchomorpha</taxon>
        <taxon>Tylenchoidea</taxon>
        <taxon>Heteroderidae</taxon>
        <taxon>Heteroderinae</taxon>
        <taxon>Globodera</taxon>
    </lineage>
</organism>
<reference evidence="16" key="3">
    <citation type="submission" date="2016-06" db="UniProtKB">
        <authorList>
            <consortium name="WormBaseParasite"/>
        </authorList>
    </citation>
    <scope>IDENTIFICATION</scope>
</reference>
<feature type="compositionally biased region" description="Basic and acidic residues" evidence="14">
    <location>
        <begin position="281"/>
        <end position="326"/>
    </location>
</feature>
<keyword evidence="10" id="KW-0968">Cytoplasmic vesicle</keyword>
<dbReference type="Proteomes" id="UP000050741">
    <property type="component" value="Unassembled WGS sequence"/>
</dbReference>
<comment type="function">
    <text evidence="11">Calcium-binding protein that interacts with newly synthesized monoglucosylated glycoproteins in the endoplasmic reticulum. It may act in assisting protein assembly and/or in the retention within the ER of unassembled protein subunits. It seems to play a major role in the quality control apparatus of the ER by the retention of incorrectly folded proteins. Required for embryogenesis and larval development under heat and ER stress conditions. May be important for germ cell development. Involved in neuronal necrotic cell death.</text>
</comment>
<keyword evidence="12" id="KW-1015">Disulfide bond</keyword>
<dbReference type="Pfam" id="PF00262">
    <property type="entry name" value="Calreticulin"/>
    <property type="match status" value="1"/>
</dbReference>
<name>A0A183BLG0_GLOPA</name>
<dbReference type="GO" id="GO:0048471">
    <property type="term" value="C:perinuclear region of cytoplasm"/>
    <property type="evidence" value="ECO:0007669"/>
    <property type="project" value="UniProtKB-SubCell"/>
</dbReference>
<dbReference type="PROSITE" id="PS00804">
    <property type="entry name" value="CALRETICULIN_2"/>
    <property type="match status" value="1"/>
</dbReference>
<evidence type="ECO:0000256" key="2">
    <source>
        <dbReference type="ARBA" id="ARBA00004541"/>
    </source>
</evidence>